<keyword evidence="2" id="KW-0067">ATP-binding</keyword>
<feature type="domain" description="PPM-type phosphatase" evidence="1">
    <location>
        <begin position="145"/>
        <end position="334"/>
    </location>
</feature>
<dbReference type="Gene3D" id="3.30.565.10">
    <property type="entry name" value="Histidine kinase-like ATPase, C-terminal domain"/>
    <property type="match status" value="1"/>
</dbReference>
<evidence type="ECO:0000313" key="2">
    <source>
        <dbReference type="EMBL" id="GAA3811855.1"/>
    </source>
</evidence>
<dbReference type="Pfam" id="PF07228">
    <property type="entry name" value="SpoIIE"/>
    <property type="match status" value="1"/>
</dbReference>
<dbReference type="SUPFAM" id="SSF55874">
    <property type="entry name" value="ATPase domain of HSP90 chaperone/DNA topoisomerase II/histidine kinase"/>
    <property type="match status" value="1"/>
</dbReference>
<protein>
    <submittedName>
        <fullName evidence="2">ATP-binding protein</fullName>
    </submittedName>
</protein>
<name>A0ABP7I811_9ACTN</name>
<dbReference type="Gene3D" id="3.60.40.10">
    <property type="entry name" value="PPM-type phosphatase domain"/>
    <property type="match status" value="1"/>
</dbReference>
<dbReference type="PANTHER" id="PTHR35801">
    <property type="entry name" value="PHOSPHOSERINE PHOSPHATASE RSBX"/>
    <property type="match status" value="1"/>
</dbReference>
<evidence type="ECO:0000313" key="3">
    <source>
        <dbReference type="Proteomes" id="UP001500888"/>
    </source>
</evidence>
<dbReference type="InterPro" id="IPR036457">
    <property type="entry name" value="PPM-type-like_dom_sf"/>
</dbReference>
<proteinExistence type="predicted"/>
<dbReference type="Pfam" id="PF13581">
    <property type="entry name" value="HATPase_c_2"/>
    <property type="match status" value="1"/>
</dbReference>
<dbReference type="PANTHER" id="PTHR35801:SF1">
    <property type="entry name" value="PHOSPHOSERINE PHOSPHATASE RSBX"/>
    <property type="match status" value="1"/>
</dbReference>
<organism evidence="2 3">
    <name type="scientific">Sphaerisporangium flaviroseum</name>
    <dbReference type="NCBI Taxonomy" id="509199"/>
    <lineage>
        <taxon>Bacteria</taxon>
        <taxon>Bacillati</taxon>
        <taxon>Actinomycetota</taxon>
        <taxon>Actinomycetes</taxon>
        <taxon>Streptosporangiales</taxon>
        <taxon>Streptosporangiaceae</taxon>
        <taxon>Sphaerisporangium</taxon>
    </lineage>
</organism>
<dbReference type="EMBL" id="BAAAZR010000008">
    <property type="protein sequence ID" value="GAA3811855.1"/>
    <property type="molecule type" value="Genomic_DNA"/>
</dbReference>
<dbReference type="InterPro" id="IPR001932">
    <property type="entry name" value="PPM-type_phosphatase-like_dom"/>
</dbReference>
<dbReference type="SMART" id="SM00331">
    <property type="entry name" value="PP2C_SIG"/>
    <property type="match status" value="1"/>
</dbReference>
<dbReference type="Proteomes" id="UP001500888">
    <property type="component" value="Unassembled WGS sequence"/>
</dbReference>
<reference evidence="3" key="1">
    <citation type="journal article" date="2019" name="Int. J. Syst. Evol. Microbiol.">
        <title>The Global Catalogue of Microorganisms (GCM) 10K type strain sequencing project: providing services to taxonomists for standard genome sequencing and annotation.</title>
        <authorList>
            <consortium name="The Broad Institute Genomics Platform"/>
            <consortium name="The Broad Institute Genome Sequencing Center for Infectious Disease"/>
            <person name="Wu L."/>
            <person name="Ma J."/>
        </authorList>
    </citation>
    <scope>NUCLEOTIDE SEQUENCE [LARGE SCALE GENOMIC DNA]</scope>
    <source>
        <strain evidence="3">JCM 16908</strain>
    </source>
</reference>
<evidence type="ECO:0000259" key="1">
    <source>
        <dbReference type="SMART" id="SM00331"/>
    </source>
</evidence>
<comment type="caution">
    <text evidence="2">The sequence shown here is derived from an EMBL/GenBank/DDBJ whole genome shotgun (WGS) entry which is preliminary data.</text>
</comment>
<gene>
    <name evidence="2" type="ORF">GCM10022226_35580</name>
</gene>
<dbReference type="GO" id="GO:0005524">
    <property type="term" value="F:ATP binding"/>
    <property type="evidence" value="ECO:0007669"/>
    <property type="project" value="UniProtKB-KW"/>
</dbReference>
<dbReference type="RefSeq" id="WP_344940659.1">
    <property type="nucleotide sequence ID" value="NZ_BAAAZR010000008.1"/>
</dbReference>
<sequence>MDPLTSAPQDVWLTMEDASAIGSARRIAAALAEDRNFSKEHVGQVAVAVSEAASNLVKHATAGIMLVRPHPSSPSTIEVISIDSGPGMADTVEPIRDGYSTTGTLGIGLGAITRLSDSYDIYSRPGQGTVLSMQFTAKKAPPAESRVCGLYRPLGDEIACGDAFAFEDDGRTVTAIVCDGLGHGIAAAAASREAIQVFRDVVDAGPISIVERVHRALAHTRGGAVAVVRVDRAAGSVRYSGIGNISGWICHSEGRQGMISVPGIAGHKARTFREFEYELPQHAVVVLHSDGLTERWSLAAYPGLLRHTAHVIAGTLLRDRAVHRDDACVLTVRDQA</sequence>
<dbReference type="InterPro" id="IPR036890">
    <property type="entry name" value="HATPase_C_sf"/>
</dbReference>
<dbReference type="InterPro" id="IPR039248">
    <property type="entry name" value="Ptase_RsbX"/>
</dbReference>
<keyword evidence="2" id="KW-0547">Nucleotide-binding</keyword>
<accession>A0ABP7I811</accession>
<dbReference type="SUPFAM" id="SSF81606">
    <property type="entry name" value="PP2C-like"/>
    <property type="match status" value="1"/>
</dbReference>
<dbReference type="InterPro" id="IPR003594">
    <property type="entry name" value="HATPase_dom"/>
</dbReference>
<keyword evidence="3" id="KW-1185">Reference proteome</keyword>